<evidence type="ECO:0000313" key="18">
    <source>
        <dbReference type="Proteomes" id="UP000663828"/>
    </source>
</evidence>
<gene>
    <name evidence="17" type="ORF">EDS130_LOCUS21345</name>
    <name evidence="16" type="ORF">XAT740_LOCUS19313</name>
</gene>
<dbReference type="GO" id="GO:0005886">
    <property type="term" value="C:plasma membrane"/>
    <property type="evidence" value="ECO:0007669"/>
    <property type="project" value="UniProtKB-SubCell"/>
</dbReference>
<dbReference type="InterPro" id="IPR005821">
    <property type="entry name" value="Ion_trans_dom"/>
</dbReference>
<dbReference type="PANTHER" id="PTHR46480:SF1">
    <property type="entry name" value="VOLTAGE-GATED HYDROGEN CHANNEL 1"/>
    <property type="match status" value="1"/>
</dbReference>
<feature type="transmembrane region" description="Helical" evidence="14">
    <location>
        <begin position="203"/>
        <end position="221"/>
    </location>
</feature>
<evidence type="ECO:0000256" key="8">
    <source>
        <dbReference type="ARBA" id="ARBA00023054"/>
    </source>
</evidence>
<dbReference type="AlphaFoldDB" id="A0A814QYE2"/>
<keyword evidence="7 14" id="KW-1133">Transmembrane helix</keyword>
<dbReference type="InterPro" id="IPR027359">
    <property type="entry name" value="Volt_channel_dom_sf"/>
</dbReference>
<reference evidence="17" key="1">
    <citation type="submission" date="2021-02" db="EMBL/GenBank/DDBJ databases">
        <authorList>
            <person name="Nowell W R."/>
        </authorList>
    </citation>
    <scope>NUCLEOTIDE SEQUENCE</scope>
</reference>
<dbReference type="SUPFAM" id="SSF81324">
    <property type="entry name" value="Voltage-gated potassium channels"/>
    <property type="match status" value="1"/>
</dbReference>
<keyword evidence="8 13" id="KW-0175">Coiled coil</keyword>
<dbReference type="GO" id="GO:0034702">
    <property type="term" value="C:monoatomic ion channel complex"/>
    <property type="evidence" value="ECO:0007669"/>
    <property type="project" value="UniProtKB-KW"/>
</dbReference>
<sequence>MKLDESTIYVVPTPFTDSSAHVEDVPNTYENEGTSAKPMSKWAKVRTLNRQIVPRTSQGEIKLNSIIDELKRISLEEQEPSQDEQALITSPLDSLRAFRRRITNYLQQPTFHYIVILLVVTDLIVVLVDLILAQLSSPCLTDEEMKEYNITEQRDTCLLGHSDSLVRADLFLFYFSVLLLTLFVAEVLISFYGFGWRYFKNPLYLLDGLIVCASFVMELYFHYGQIGRAGRAAAAIVILRLWKIVRAIHAVAHSITLKNRLLMKKIQEAKDILLEEKRQTQQAMEKQELQIQYYTDILTSLGKLPTTKQLDKHISHILEEKNKPV</sequence>
<feature type="transmembrane region" description="Helical" evidence="14">
    <location>
        <begin position="171"/>
        <end position="191"/>
    </location>
</feature>
<evidence type="ECO:0000256" key="3">
    <source>
        <dbReference type="ARBA" id="ARBA00022448"/>
    </source>
</evidence>
<keyword evidence="6" id="KW-0851">Voltage-gated channel</keyword>
<protein>
    <recommendedName>
        <fullName evidence="2">Voltage-gated hydrogen channel 1</fullName>
    </recommendedName>
    <alternativeName>
        <fullName evidence="12">Hydrogen voltage-gated channel 1</fullName>
    </alternativeName>
</protein>
<evidence type="ECO:0000256" key="2">
    <source>
        <dbReference type="ARBA" id="ARBA00015897"/>
    </source>
</evidence>
<evidence type="ECO:0000256" key="4">
    <source>
        <dbReference type="ARBA" id="ARBA00022475"/>
    </source>
</evidence>
<evidence type="ECO:0000256" key="6">
    <source>
        <dbReference type="ARBA" id="ARBA00022882"/>
    </source>
</evidence>
<dbReference type="Proteomes" id="UP000663828">
    <property type="component" value="Unassembled WGS sequence"/>
</dbReference>
<keyword evidence="11" id="KW-0407">Ion channel</keyword>
<dbReference type="EMBL" id="CAJNOR010001314">
    <property type="protein sequence ID" value="CAF1119720.1"/>
    <property type="molecule type" value="Genomic_DNA"/>
</dbReference>
<keyword evidence="9" id="KW-0406">Ion transport</keyword>
<keyword evidence="3" id="KW-0813">Transport</keyword>
<evidence type="ECO:0000313" key="17">
    <source>
        <dbReference type="EMBL" id="CAF1126579.1"/>
    </source>
</evidence>
<evidence type="ECO:0000256" key="7">
    <source>
        <dbReference type="ARBA" id="ARBA00022989"/>
    </source>
</evidence>
<evidence type="ECO:0000256" key="5">
    <source>
        <dbReference type="ARBA" id="ARBA00022692"/>
    </source>
</evidence>
<evidence type="ECO:0000259" key="15">
    <source>
        <dbReference type="Pfam" id="PF00520"/>
    </source>
</evidence>
<evidence type="ECO:0000256" key="14">
    <source>
        <dbReference type="SAM" id="Phobius"/>
    </source>
</evidence>
<accession>A0A814QYE2</accession>
<feature type="domain" description="Ion transport" evidence="15">
    <location>
        <begin position="109"/>
        <end position="260"/>
    </location>
</feature>
<dbReference type="Pfam" id="PF00520">
    <property type="entry name" value="Ion_trans"/>
    <property type="match status" value="1"/>
</dbReference>
<evidence type="ECO:0000256" key="9">
    <source>
        <dbReference type="ARBA" id="ARBA00023065"/>
    </source>
</evidence>
<evidence type="ECO:0000313" key="19">
    <source>
        <dbReference type="Proteomes" id="UP000663852"/>
    </source>
</evidence>
<dbReference type="Proteomes" id="UP000663852">
    <property type="component" value="Unassembled WGS sequence"/>
</dbReference>
<dbReference type="OrthoDB" id="427456at2759"/>
<keyword evidence="10 14" id="KW-0472">Membrane</keyword>
<dbReference type="PANTHER" id="PTHR46480">
    <property type="entry name" value="F20B24.22"/>
    <property type="match status" value="1"/>
</dbReference>
<comment type="caution">
    <text evidence="17">The sequence shown here is derived from an EMBL/GenBank/DDBJ whole genome shotgun (WGS) entry which is preliminary data.</text>
</comment>
<evidence type="ECO:0000256" key="11">
    <source>
        <dbReference type="ARBA" id="ARBA00023303"/>
    </source>
</evidence>
<evidence type="ECO:0000256" key="1">
    <source>
        <dbReference type="ARBA" id="ARBA00004651"/>
    </source>
</evidence>
<dbReference type="GO" id="GO:0030171">
    <property type="term" value="F:voltage-gated proton channel activity"/>
    <property type="evidence" value="ECO:0007669"/>
    <property type="project" value="InterPro"/>
</dbReference>
<evidence type="ECO:0000313" key="16">
    <source>
        <dbReference type="EMBL" id="CAF1119720.1"/>
    </source>
</evidence>
<feature type="transmembrane region" description="Helical" evidence="14">
    <location>
        <begin position="110"/>
        <end position="135"/>
    </location>
</feature>
<keyword evidence="18" id="KW-1185">Reference proteome</keyword>
<name>A0A814QYE2_ADIRI</name>
<evidence type="ECO:0000256" key="10">
    <source>
        <dbReference type="ARBA" id="ARBA00023136"/>
    </source>
</evidence>
<proteinExistence type="predicted"/>
<keyword evidence="4" id="KW-1003">Cell membrane</keyword>
<evidence type="ECO:0000256" key="12">
    <source>
        <dbReference type="ARBA" id="ARBA00031989"/>
    </source>
</evidence>
<evidence type="ECO:0000256" key="13">
    <source>
        <dbReference type="SAM" id="Coils"/>
    </source>
</evidence>
<keyword evidence="5 14" id="KW-0812">Transmembrane</keyword>
<dbReference type="Gene3D" id="1.20.120.350">
    <property type="entry name" value="Voltage-gated potassium channels. Chain C"/>
    <property type="match status" value="1"/>
</dbReference>
<organism evidence="17 19">
    <name type="scientific">Adineta ricciae</name>
    <name type="common">Rotifer</name>
    <dbReference type="NCBI Taxonomy" id="249248"/>
    <lineage>
        <taxon>Eukaryota</taxon>
        <taxon>Metazoa</taxon>
        <taxon>Spiralia</taxon>
        <taxon>Gnathifera</taxon>
        <taxon>Rotifera</taxon>
        <taxon>Eurotatoria</taxon>
        <taxon>Bdelloidea</taxon>
        <taxon>Adinetida</taxon>
        <taxon>Adinetidae</taxon>
        <taxon>Adineta</taxon>
    </lineage>
</organism>
<dbReference type="InterPro" id="IPR031846">
    <property type="entry name" value="Hvcn1"/>
</dbReference>
<comment type="subcellular location">
    <subcellularLocation>
        <location evidence="1">Cell membrane</location>
        <topology evidence="1">Multi-pass membrane protein</topology>
    </subcellularLocation>
</comment>
<feature type="coiled-coil region" evidence="13">
    <location>
        <begin position="259"/>
        <end position="290"/>
    </location>
</feature>
<dbReference type="EMBL" id="CAJNOJ010000107">
    <property type="protein sequence ID" value="CAF1126579.1"/>
    <property type="molecule type" value="Genomic_DNA"/>
</dbReference>